<proteinExistence type="predicted"/>
<reference evidence="1 2" key="1">
    <citation type="journal article" date="2016" name="Microb. Cell Fact.">
        <title>Dissection of exopolysaccharide biosynthesis in Kozakia baliensis.</title>
        <authorList>
            <person name="Brandt J.U."/>
            <person name="Jakob F."/>
            <person name="Behr J."/>
            <person name="Geissler A.J."/>
            <person name="Vogel R.F."/>
        </authorList>
    </citation>
    <scope>NUCLEOTIDE SEQUENCE [LARGE SCALE GENOMIC DNA]</scope>
    <source>
        <strain evidence="1 2">DSM 14400</strain>
        <plasmid evidence="2">Plasmid pkb14400_4</plasmid>
    </source>
</reference>
<protein>
    <submittedName>
        <fullName evidence="1">Uncharacterized protein</fullName>
    </submittedName>
</protein>
<keyword evidence="1" id="KW-0614">Plasmid</keyword>
<geneLocation type="plasmid" evidence="2">
    <name>pkb14400_4</name>
</geneLocation>
<gene>
    <name evidence="1" type="ORF">A0U89_16420</name>
</gene>
<accession>A0A1D8UZ36</accession>
<dbReference type="EMBL" id="CP014678">
    <property type="protein sequence ID" value="AOX18881.1"/>
    <property type="molecule type" value="Genomic_DNA"/>
</dbReference>
<evidence type="ECO:0000313" key="2">
    <source>
        <dbReference type="Proteomes" id="UP000179145"/>
    </source>
</evidence>
<evidence type="ECO:0000313" key="1">
    <source>
        <dbReference type="EMBL" id="AOX18881.1"/>
    </source>
</evidence>
<dbReference type="AlphaFoldDB" id="A0A1D8UZ36"/>
<dbReference type="KEGG" id="kba:A0U89_16420"/>
<sequence>MRPKTIFALQIDFNATEMPQCWRDDSFPMPVCHRSGAALLPYRRLSDAALMLLRCRNDSAYILLSHTPLHPCCRQLRRPVWASGKGSK</sequence>
<dbReference type="Proteomes" id="UP000179145">
    <property type="component" value="Plasmid pKB14400_4"/>
</dbReference>
<organism evidence="1 2">
    <name type="scientific">Kozakia baliensis</name>
    <dbReference type="NCBI Taxonomy" id="153496"/>
    <lineage>
        <taxon>Bacteria</taxon>
        <taxon>Pseudomonadati</taxon>
        <taxon>Pseudomonadota</taxon>
        <taxon>Alphaproteobacteria</taxon>
        <taxon>Acetobacterales</taxon>
        <taxon>Acetobacteraceae</taxon>
        <taxon>Kozakia</taxon>
    </lineage>
</organism>
<name>A0A1D8UZ36_9PROT</name>
<keyword evidence="2" id="KW-1185">Reference proteome</keyword>